<dbReference type="OrthoDB" id="50843at2"/>
<proteinExistence type="predicted"/>
<evidence type="ECO:0000256" key="1">
    <source>
        <dbReference type="SAM" id="Coils"/>
    </source>
</evidence>
<dbReference type="GO" id="GO:0006355">
    <property type="term" value="P:regulation of DNA-templated transcription"/>
    <property type="evidence" value="ECO:0007669"/>
    <property type="project" value="InterPro"/>
</dbReference>
<organism evidence="2 3">
    <name type="scientific">Marinitoga piezophila (strain DSM 14283 / JCM 11233 / KA3)</name>
    <dbReference type="NCBI Taxonomy" id="443254"/>
    <lineage>
        <taxon>Bacteria</taxon>
        <taxon>Thermotogati</taxon>
        <taxon>Thermotogota</taxon>
        <taxon>Thermotogae</taxon>
        <taxon>Petrotogales</taxon>
        <taxon>Petrotogaceae</taxon>
        <taxon>Marinitoga</taxon>
    </lineage>
</organism>
<accession>H2J8G1</accession>
<dbReference type="KEGG" id="mpz:Marpi_2132"/>
<dbReference type="RefSeq" id="WP_014293695.1">
    <property type="nucleotide sequence ID" value="NC_016748.1"/>
</dbReference>
<dbReference type="Proteomes" id="UP000007161">
    <property type="component" value="Plasmid pMARPI01"/>
</dbReference>
<keyword evidence="2" id="KW-0614">Plasmid</keyword>
<dbReference type="EMBL" id="CP003258">
    <property type="protein sequence ID" value="AEX86505.1"/>
    <property type="molecule type" value="Genomic_DNA"/>
</dbReference>
<reference evidence="3" key="2">
    <citation type="submission" date="2012-01" db="EMBL/GenBank/DDBJ databases">
        <title>Complete sequence of plasmid of Marinitoga piezophila KA3.</title>
        <authorList>
            <person name="Lucas S."/>
            <person name="Han J."/>
            <person name="Lapidus A."/>
            <person name="Cheng J.-F."/>
            <person name="Goodwin L."/>
            <person name="Pitluck S."/>
            <person name="Peters L."/>
            <person name="Mikhailova N."/>
            <person name="Teshima H."/>
            <person name="Detter J.C."/>
            <person name="Han C."/>
            <person name="Tapia R."/>
            <person name="Land M."/>
            <person name="Hauser L."/>
            <person name="Kyrpides N."/>
            <person name="Ivanova N."/>
            <person name="Pagani I."/>
            <person name="Jebbar M."/>
            <person name="Vannier P."/>
            <person name="Oger P."/>
            <person name="Cario A."/>
            <person name="Bartlett D."/>
            <person name="Noll K.M."/>
            <person name="Woyke T."/>
        </authorList>
    </citation>
    <scope>NUCLEOTIDE SEQUENCE [LARGE SCALE GENOMIC DNA]</scope>
    <source>
        <strain evidence="3">DSM 14283 / JCM 11233 / KA3</strain>
        <plasmid evidence="3">pMARPI01</plasmid>
    </source>
</reference>
<reference evidence="2 3" key="1">
    <citation type="journal article" date="2012" name="J. Bacteriol.">
        <title>Complete Genome Sequence of the Thermophilic, Piezophilic, Heterotrophic Bacterium Marinitoga piezophila KA3.</title>
        <authorList>
            <person name="Lucas S."/>
            <person name="Han J."/>
            <person name="Lapidus A."/>
            <person name="Cheng J.F."/>
            <person name="Goodwin L.A."/>
            <person name="Pitluck S."/>
            <person name="Peters L."/>
            <person name="Mikhailova N."/>
            <person name="Teshima H."/>
            <person name="Detter J.C."/>
            <person name="Han C."/>
            <person name="Tapia R."/>
            <person name="Land M."/>
            <person name="Hauser L."/>
            <person name="Kyrpides N.C."/>
            <person name="Ivanova N."/>
            <person name="Pagani I."/>
            <person name="Vannier P."/>
            <person name="Oger P."/>
            <person name="Bartlett D.H."/>
            <person name="Noll K.M."/>
            <person name="Woyke T."/>
            <person name="Jebbar M."/>
        </authorList>
    </citation>
    <scope>NUCLEOTIDE SEQUENCE [LARGE SCALE GENOMIC DNA]</scope>
    <source>
        <strain evidence="3">DSM 14283 / JCM 11233 / KA3</strain>
        <plasmid evidence="2 3">pMARPI01</plasmid>
    </source>
</reference>
<sequence>MGVKEVELLKDEIRQYLLSGYSMSATEKKLGLTRNDIPRYYKRITGEDPKNLVEEAKKKKVLGKLRKNDSKPIIAKDIQESESPGIIKRIEELEKRIEELEKLVKDAKKIESAKKDLSLSSEFITTYNTGEKKLYSVRILNNLKEKIIKEAKRNNVSANQLINMILFEYFKRK</sequence>
<geneLocation type="plasmid" evidence="2 3">
    <name>pMARPI01</name>
</geneLocation>
<name>H2J8G1_MARPK</name>
<feature type="coiled-coil region" evidence="1">
    <location>
        <begin position="83"/>
        <end position="113"/>
    </location>
</feature>
<evidence type="ECO:0000313" key="3">
    <source>
        <dbReference type="Proteomes" id="UP000007161"/>
    </source>
</evidence>
<dbReference type="InterPro" id="IPR010985">
    <property type="entry name" value="Ribbon_hlx_hlx"/>
</dbReference>
<dbReference type="AlphaFoldDB" id="H2J8G1"/>
<gene>
    <name evidence="2" type="ordered locus">Marpi_2132</name>
</gene>
<evidence type="ECO:0000313" key="2">
    <source>
        <dbReference type="EMBL" id="AEX86505.1"/>
    </source>
</evidence>
<dbReference type="HOGENOM" id="CLU_1545810_0_0_0"/>
<keyword evidence="3" id="KW-1185">Reference proteome</keyword>
<keyword evidence="1" id="KW-0175">Coiled coil</keyword>
<protein>
    <submittedName>
        <fullName evidence="2">Uncharacterized protein</fullName>
    </submittedName>
</protein>
<dbReference type="SUPFAM" id="SSF47598">
    <property type="entry name" value="Ribbon-helix-helix"/>
    <property type="match status" value="1"/>
</dbReference>